<gene>
    <name evidence="1" type="ORF">B0T15DRAFT_146383</name>
</gene>
<dbReference type="AlphaFoldDB" id="A0AAJ0M2K1"/>
<evidence type="ECO:0000313" key="1">
    <source>
        <dbReference type="EMBL" id="KAK3306603.1"/>
    </source>
</evidence>
<organism evidence="1 2">
    <name type="scientific">Chaetomium strumarium</name>
    <dbReference type="NCBI Taxonomy" id="1170767"/>
    <lineage>
        <taxon>Eukaryota</taxon>
        <taxon>Fungi</taxon>
        <taxon>Dikarya</taxon>
        <taxon>Ascomycota</taxon>
        <taxon>Pezizomycotina</taxon>
        <taxon>Sordariomycetes</taxon>
        <taxon>Sordariomycetidae</taxon>
        <taxon>Sordariales</taxon>
        <taxon>Chaetomiaceae</taxon>
        <taxon>Chaetomium</taxon>
    </lineage>
</organism>
<proteinExistence type="predicted"/>
<accession>A0AAJ0M2K1</accession>
<dbReference type="EMBL" id="JAUDZG010000003">
    <property type="protein sequence ID" value="KAK3306603.1"/>
    <property type="molecule type" value="Genomic_DNA"/>
</dbReference>
<name>A0AAJ0M2K1_9PEZI</name>
<protein>
    <submittedName>
        <fullName evidence="1">Uncharacterized protein</fullName>
    </submittedName>
</protein>
<evidence type="ECO:0000313" key="2">
    <source>
        <dbReference type="Proteomes" id="UP001273166"/>
    </source>
</evidence>
<keyword evidence="2" id="KW-1185">Reference proteome</keyword>
<dbReference type="RefSeq" id="XP_062722383.1">
    <property type="nucleotide sequence ID" value="XM_062861939.1"/>
</dbReference>
<dbReference type="GeneID" id="87880768"/>
<dbReference type="Proteomes" id="UP001273166">
    <property type="component" value="Unassembled WGS sequence"/>
</dbReference>
<sequence>MVQASSPSSFLLPLASSMLGSRAARCLWEVNVQYGPTLSSHQRCCVALHVLRPSTSASTGRGAPGELTLCVVSWWIVTVPVVSCSGASWVNSGVCHRTISGYGRRCYTTYTCLLFMGGRSFGGVYINRLWPLDRPGQTESVSCTGLG</sequence>
<comment type="caution">
    <text evidence="1">The sequence shown here is derived from an EMBL/GenBank/DDBJ whole genome shotgun (WGS) entry which is preliminary data.</text>
</comment>
<reference evidence="1" key="1">
    <citation type="journal article" date="2023" name="Mol. Phylogenet. Evol.">
        <title>Genome-scale phylogeny and comparative genomics of the fungal order Sordariales.</title>
        <authorList>
            <person name="Hensen N."/>
            <person name="Bonometti L."/>
            <person name="Westerberg I."/>
            <person name="Brannstrom I.O."/>
            <person name="Guillou S."/>
            <person name="Cros-Aarteil S."/>
            <person name="Calhoun S."/>
            <person name="Haridas S."/>
            <person name="Kuo A."/>
            <person name="Mondo S."/>
            <person name="Pangilinan J."/>
            <person name="Riley R."/>
            <person name="LaButti K."/>
            <person name="Andreopoulos B."/>
            <person name="Lipzen A."/>
            <person name="Chen C."/>
            <person name="Yan M."/>
            <person name="Daum C."/>
            <person name="Ng V."/>
            <person name="Clum A."/>
            <person name="Steindorff A."/>
            <person name="Ohm R.A."/>
            <person name="Martin F."/>
            <person name="Silar P."/>
            <person name="Natvig D.O."/>
            <person name="Lalanne C."/>
            <person name="Gautier V."/>
            <person name="Ament-Velasquez S.L."/>
            <person name="Kruys A."/>
            <person name="Hutchinson M.I."/>
            <person name="Powell A.J."/>
            <person name="Barry K."/>
            <person name="Miller A.N."/>
            <person name="Grigoriev I.V."/>
            <person name="Debuchy R."/>
            <person name="Gladieux P."/>
            <person name="Hiltunen Thoren M."/>
            <person name="Johannesson H."/>
        </authorList>
    </citation>
    <scope>NUCLEOTIDE SEQUENCE</scope>
    <source>
        <strain evidence="1">CBS 333.67</strain>
    </source>
</reference>
<reference evidence="1" key="2">
    <citation type="submission" date="2023-06" db="EMBL/GenBank/DDBJ databases">
        <authorList>
            <consortium name="Lawrence Berkeley National Laboratory"/>
            <person name="Mondo S.J."/>
            <person name="Hensen N."/>
            <person name="Bonometti L."/>
            <person name="Westerberg I."/>
            <person name="Brannstrom I.O."/>
            <person name="Guillou S."/>
            <person name="Cros-Aarteil S."/>
            <person name="Calhoun S."/>
            <person name="Haridas S."/>
            <person name="Kuo A."/>
            <person name="Pangilinan J."/>
            <person name="Riley R."/>
            <person name="Labutti K."/>
            <person name="Andreopoulos B."/>
            <person name="Lipzen A."/>
            <person name="Chen C."/>
            <person name="Yanf M."/>
            <person name="Daum C."/>
            <person name="Ng V."/>
            <person name="Clum A."/>
            <person name="Steindorff A."/>
            <person name="Ohm R."/>
            <person name="Martin F."/>
            <person name="Silar P."/>
            <person name="Natvig D."/>
            <person name="Lalanne C."/>
            <person name="Gautier V."/>
            <person name="Ament-Velasquez S.L."/>
            <person name="Kruys A."/>
            <person name="Hutchinson M.I."/>
            <person name="Powell A.J."/>
            <person name="Barry K."/>
            <person name="Miller A.N."/>
            <person name="Grigoriev I.V."/>
            <person name="Debuchy R."/>
            <person name="Gladieux P."/>
            <person name="Thoren M.H."/>
            <person name="Johannesson H."/>
        </authorList>
    </citation>
    <scope>NUCLEOTIDE SEQUENCE</scope>
    <source>
        <strain evidence="1">CBS 333.67</strain>
    </source>
</reference>